<comment type="function">
    <text evidence="6 7">Catalyzes the reversible transfer of the terminal phosphate of ATP to form a long-chain polyphosphate (polyP).</text>
</comment>
<proteinExistence type="inferred from homology"/>
<dbReference type="SUPFAM" id="SSF140356">
    <property type="entry name" value="PPK N-terminal domain-like"/>
    <property type="match status" value="1"/>
</dbReference>
<keyword evidence="5 6" id="KW-0067">ATP-binding</keyword>
<comment type="caution">
    <text evidence="12">The sequence shown here is derived from an EMBL/GenBank/DDBJ whole genome shotgun (WGS) entry which is preliminary data.</text>
</comment>
<evidence type="ECO:0000256" key="6">
    <source>
        <dbReference type="HAMAP-Rule" id="MF_00347"/>
    </source>
</evidence>
<dbReference type="InterPro" id="IPR024953">
    <property type="entry name" value="PP_kinase_middle"/>
</dbReference>
<keyword evidence="4 6" id="KW-0418">Kinase</keyword>
<dbReference type="GO" id="GO:0005524">
    <property type="term" value="F:ATP binding"/>
    <property type="evidence" value="ECO:0007669"/>
    <property type="project" value="UniProtKB-KW"/>
</dbReference>
<evidence type="ECO:0000256" key="3">
    <source>
        <dbReference type="ARBA" id="ARBA00022741"/>
    </source>
</evidence>
<dbReference type="EMBL" id="SLWB01000004">
    <property type="protein sequence ID" value="TCN70075.1"/>
    <property type="molecule type" value="Genomic_DNA"/>
</dbReference>
<evidence type="ECO:0000256" key="7">
    <source>
        <dbReference type="RuleBase" id="RU003800"/>
    </source>
</evidence>
<keyword evidence="1 6" id="KW-0597">Phosphoprotein</keyword>
<evidence type="ECO:0000259" key="10">
    <source>
        <dbReference type="Pfam" id="PF13090"/>
    </source>
</evidence>
<feature type="domain" description="Polyphosphate kinase middle" evidence="8">
    <location>
        <begin position="121"/>
        <end position="303"/>
    </location>
</feature>
<dbReference type="RefSeq" id="WP_131838638.1">
    <property type="nucleotide sequence ID" value="NZ_SLWB01000004.1"/>
</dbReference>
<dbReference type="CDD" id="cd09167">
    <property type="entry name" value="PLDc_EcPPK1_C2_like"/>
    <property type="match status" value="1"/>
</dbReference>
<feature type="domain" description="Polyphosphate kinase N-terminal" evidence="9">
    <location>
        <begin position="9"/>
        <end position="112"/>
    </location>
</feature>
<dbReference type="InterPro" id="IPR036830">
    <property type="entry name" value="PP_kinase_middle_dom_sf"/>
</dbReference>
<dbReference type="Gene3D" id="1.20.58.310">
    <property type="entry name" value="Polyphosphate kinase N-terminal domain"/>
    <property type="match status" value="1"/>
</dbReference>
<feature type="domain" description="Polyphosphate kinase C-terminal" evidence="10">
    <location>
        <begin position="501"/>
        <end position="672"/>
    </location>
</feature>
<dbReference type="NCBIfam" id="NF003921">
    <property type="entry name" value="PRK05443.2-2"/>
    <property type="match status" value="1"/>
</dbReference>
<sequence>MTSKELKNINREISWLAFDQRVLQEAQDKTVPLIERIRFLGIFSNNMDEFFRVRVATLRRFAEFEKKTKAYYGESPRKTLNRISELTVQSQEKFEQVFNELTEELRANNVYLINEGDLSPEQRAYVKDLFRTNIRYLLSPIMLNHVDRIPQLNDKSIYLAIKCSSSENQKKDFALIEIPSDTSRFVVLPDNETKKYVVLLDDVIRANLPEVFKILPYDKFEAYTIKITRDAEMDVENDLTESLLEKVSKGLRNRKKGEPVRLVYDREIPHDLLKFLTNKLGIDRGDTLIAGGRYHNFKDFMGFPNLLGDSFVNPPLPPLSVRTFDKCQSMMDEIRKKDRFLHYPFHSFAYFIRLLREAALDPDVVSIKISLYRVAFESKVVRALINAAENGKKVTAMVELRARFDEQSNIYWSKKMEEVGINVLFGQPGFKVHSKILLITKKTDKHTTRIAAISTGNFHEGNAAVYTDFTLLTAQKELTLELDHAFKFIESPYHTHNYKHLLVSPHGMRKKLTSLINDEIRNAKNGNPAYIYCKVNNLVDDGIIDKLYEASNAGVKIKLVVRSMCSLVPGIAGKSENIEIISIVDRFLEHSRIFIFGNNGDPRYYISSADWMTRNLDYRVEIAAPIYDKDIQQELRNVMEYTLRDNQKARIVDASLNNEYRTEPNAPSFRSQVELYQYYSQREY</sequence>
<dbReference type="InterPro" id="IPR003414">
    <property type="entry name" value="PP_kinase"/>
</dbReference>
<dbReference type="Gene3D" id="3.30.1840.10">
    <property type="entry name" value="Polyphosphate kinase middle domain"/>
    <property type="match status" value="1"/>
</dbReference>
<keyword evidence="6" id="KW-0460">Magnesium</keyword>
<dbReference type="Pfam" id="PF02503">
    <property type="entry name" value="PP_kinase"/>
    <property type="match status" value="1"/>
</dbReference>
<evidence type="ECO:0000259" key="9">
    <source>
        <dbReference type="Pfam" id="PF13089"/>
    </source>
</evidence>
<dbReference type="OrthoDB" id="9761456at2"/>
<feature type="binding site" evidence="6">
    <location>
        <position position="403"/>
    </location>
    <ligand>
        <name>Mg(2+)</name>
        <dbReference type="ChEBI" id="CHEBI:18420"/>
    </ligand>
</feature>
<dbReference type="Pfam" id="PF17941">
    <property type="entry name" value="PP_kinase_C_1"/>
    <property type="match status" value="1"/>
</dbReference>
<comment type="similarity">
    <text evidence="6 7">Belongs to the polyphosphate kinase 1 (PPK1) family.</text>
</comment>
<name>A0A4R2ENK1_9BACT</name>
<feature type="binding site" evidence="6">
    <location>
        <position position="373"/>
    </location>
    <ligand>
        <name>Mg(2+)</name>
        <dbReference type="ChEBI" id="CHEBI:18420"/>
    </ligand>
</feature>
<evidence type="ECO:0000313" key="13">
    <source>
        <dbReference type="Proteomes" id="UP000294830"/>
    </source>
</evidence>
<dbReference type="HAMAP" id="MF_00347">
    <property type="entry name" value="Polyphosphate_kinase"/>
    <property type="match status" value="1"/>
</dbReference>
<dbReference type="InterPro" id="IPR036832">
    <property type="entry name" value="PPK_N_dom_sf"/>
</dbReference>
<dbReference type="GO" id="GO:0008976">
    <property type="term" value="F:polyphosphate kinase activity"/>
    <property type="evidence" value="ECO:0007669"/>
    <property type="project" value="UniProtKB-UniRule"/>
</dbReference>
<keyword evidence="6" id="KW-0479">Metal-binding</keyword>
<reference evidence="12 13" key="1">
    <citation type="submission" date="2019-03" db="EMBL/GenBank/DDBJ databases">
        <title>Genomic Encyclopedia of Archaeal and Bacterial Type Strains, Phase II (KMG-II): from individual species to whole genera.</title>
        <authorList>
            <person name="Goeker M."/>
        </authorList>
    </citation>
    <scope>NUCLEOTIDE SEQUENCE [LARGE SCALE GENOMIC DNA]</scope>
    <source>
        <strain evidence="12 13">RL-C</strain>
    </source>
</reference>
<feature type="active site" description="Phosphohistidine intermediate" evidence="6">
    <location>
        <position position="433"/>
    </location>
</feature>
<comment type="catalytic activity">
    <reaction evidence="6 7">
        <text>[phosphate](n) + ATP = [phosphate](n+1) + ADP</text>
        <dbReference type="Rhea" id="RHEA:19573"/>
        <dbReference type="Rhea" id="RHEA-COMP:9859"/>
        <dbReference type="Rhea" id="RHEA-COMP:14280"/>
        <dbReference type="ChEBI" id="CHEBI:16838"/>
        <dbReference type="ChEBI" id="CHEBI:30616"/>
        <dbReference type="ChEBI" id="CHEBI:456216"/>
        <dbReference type="EC" id="2.7.4.1"/>
    </reaction>
</comment>
<comment type="cofactor">
    <cofactor evidence="6">
        <name>Mg(2+)</name>
        <dbReference type="ChEBI" id="CHEBI:18420"/>
    </cofactor>
</comment>
<evidence type="ECO:0000256" key="1">
    <source>
        <dbReference type="ARBA" id="ARBA00022553"/>
    </source>
</evidence>
<feature type="binding site" evidence="6">
    <location>
        <position position="562"/>
    </location>
    <ligand>
        <name>ATP</name>
        <dbReference type="ChEBI" id="CHEBI:30616"/>
    </ligand>
</feature>
<comment type="PTM">
    <text evidence="6 7">An intermediate of this reaction is the autophosphorylated ppk in which a phosphate is covalently linked to a histidine residue through a N-P bond.</text>
</comment>
<dbReference type="InterPro" id="IPR041108">
    <property type="entry name" value="PP_kinase_C_1"/>
</dbReference>
<dbReference type="PANTHER" id="PTHR30218:SF0">
    <property type="entry name" value="POLYPHOSPHATE KINASE"/>
    <property type="match status" value="1"/>
</dbReference>
<dbReference type="AlphaFoldDB" id="A0A4R2ENK1"/>
<evidence type="ECO:0000259" key="8">
    <source>
        <dbReference type="Pfam" id="PF02503"/>
    </source>
</evidence>
<dbReference type="Pfam" id="PF13090">
    <property type="entry name" value="PP_kinase_C"/>
    <property type="match status" value="1"/>
</dbReference>
<keyword evidence="2 6" id="KW-0808">Transferase</keyword>
<dbReference type="Pfam" id="PF13089">
    <property type="entry name" value="PP_kinase_N"/>
    <property type="match status" value="1"/>
</dbReference>
<dbReference type="NCBIfam" id="NF003917">
    <property type="entry name" value="PRK05443.1-1"/>
    <property type="match status" value="1"/>
</dbReference>
<protein>
    <recommendedName>
        <fullName evidence="6 7">Polyphosphate kinase</fullName>
        <ecNumber evidence="6 7">2.7.4.1</ecNumber>
    </recommendedName>
    <alternativeName>
        <fullName evidence="6">ATP-polyphosphate phosphotransferase</fullName>
    </alternativeName>
    <alternativeName>
        <fullName evidence="6">Polyphosphoric acid kinase</fullName>
    </alternativeName>
</protein>
<keyword evidence="13" id="KW-1185">Reference proteome</keyword>
<dbReference type="PIRSF" id="PIRSF015589">
    <property type="entry name" value="PP_kinase"/>
    <property type="match status" value="1"/>
</dbReference>
<feature type="binding site" evidence="6">
    <location>
        <position position="590"/>
    </location>
    <ligand>
        <name>ATP</name>
        <dbReference type="ChEBI" id="CHEBI:30616"/>
    </ligand>
</feature>
<keyword evidence="3 6" id="KW-0547">Nucleotide-binding</keyword>
<evidence type="ECO:0000259" key="11">
    <source>
        <dbReference type="Pfam" id="PF17941"/>
    </source>
</evidence>
<evidence type="ECO:0000256" key="2">
    <source>
        <dbReference type="ARBA" id="ARBA00022679"/>
    </source>
</evidence>
<dbReference type="CDD" id="cd09164">
    <property type="entry name" value="PLDc_EcPPK1_C1_like"/>
    <property type="match status" value="1"/>
</dbReference>
<dbReference type="SUPFAM" id="SSF56024">
    <property type="entry name" value="Phospholipase D/nuclease"/>
    <property type="match status" value="2"/>
</dbReference>
<dbReference type="EC" id="2.7.4.1" evidence="6 7"/>
<gene>
    <name evidence="6" type="primary">ppk</name>
    <name evidence="12" type="ORF">CLV25_10426</name>
</gene>
<feature type="binding site" evidence="6">
    <location>
        <position position="46"/>
    </location>
    <ligand>
        <name>ATP</name>
        <dbReference type="ChEBI" id="CHEBI:30616"/>
    </ligand>
</feature>
<dbReference type="InterPro" id="IPR025198">
    <property type="entry name" value="PPK_N_dom"/>
</dbReference>
<dbReference type="Proteomes" id="UP000294830">
    <property type="component" value="Unassembled WGS sequence"/>
</dbReference>
<evidence type="ECO:0000256" key="4">
    <source>
        <dbReference type="ARBA" id="ARBA00022777"/>
    </source>
</evidence>
<dbReference type="GO" id="GO:0009358">
    <property type="term" value="C:polyphosphate kinase complex"/>
    <property type="evidence" value="ECO:0007669"/>
    <property type="project" value="InterPro"/>
</dbReference>
<evidence type="ECO:0000313" key="12">
    <source>
        <dbReference type="EMBL" id="TCN70075.1"/>
    </source>
</evidence>
<accession>A0A4R2ENK1</accession>
<dbReference type="GO" id="GO:0046872">
    <property type="term" value="F:metal ion binding"/>
    <property type="evidence" value="ECO:0007669"/>
    <property type="project" value="UniProtKB-KW"/>
</dbReference>
<dbReference type="SUPFAM" id="SSF143724">
    <property type="entry name" value="PHP14-like"/>
    <property type="match status" value="1"/>
</dbReference>
<organism evidence="12 13">
    <name type="scientific">Acetobacteroides hydrogenigenes</name>
    <dbReference type="NCBI Taxonomy" id="979970"/>
    <lineage>
        <taxon>Bacteria</taxon>
        <taxon>Pseudomonadati</taxon>
        <taxon>Bacteroidota</taxon>
        <taxon>Bacteroidia</taxon>
        <taxon>Bacteroidales</taxon>
        <taxon>Rikenellaceae</taxon>
        <taxon>Acetobacteroides</taxon>
    </lineage>
</organism>
<dbReference type="PANTHER" id="PTHR30218">
    <property type="entry name" value="POLYPHOSPHATE KINASE"/>
    <property type="match status" value="1"/>
</dbReference>
<dbReference type="Gene3D" id="3.30.870.10">
    <property type="entry name" value="Endonuclease Chain A"/>
    <property type="match status" value="2"/>
</dbReference>
<dbReference type="GO" id="GO:0006799">
    <property type="term" value="P:polyphosphate biosynthetic process"/>
    <property type="evidence" value="ECO:0007669"/>
    <property type="project" value="UniProtKB-UniRule"/>
</dbReference>
<feature type="binding site" evidence="6">
    <location>
        <position position="466"/>
    </location>
    <ligand>
        <name>ATP</name>
        <dbReference type="ChEBI" id="CHEBI:30616"/>
    </ligand>
</feature>
<evidence type="ECO:0000256" key="5">
    <source>
        <dbReference type="ARBA" id="ARBA00022840"/>
    </source>
</evidence>
<dbReference type="NCBIfam" id="TIGR03705">
    <property type="entry name" value="poly_P_kin"/>
    <property type="match status" value="1"/>
</dbReference>
<dbReference type="InterPro" id="IPR025200">
    <property type="entry name" value="PPK_C_dom2"/>
</dbReference>
<feature type="domain" description="Polyphosphate kinase C-terminal" evidence="11">
    <location>
        <begin position="330"/>
        <end position="493"/>
    </location>
</feature>
<dbReference type="NCBIfam" id="NF003925">
    <property type="entry name" value="PRK05443.3-3"/>
    <property type="match status" value="1"/>
</dbReference>